<reference evidence="2" key="1">
    <citation type="submission" date="2020-11" db="EMBL/GenBank/DDBJ databases">
        <authorList>
            <consortium name="DOE Joint Genome Institute"/>
            <person name="Ahrendt S."/>
            <person name="Riley R."/>
            <person name="Andreopoulos W."/>
            <person name="Labutti K."/>
            <person name="Pangilinan J."/>
            <person name="Ruiz-Duenas F.J."/>
            <person name="Barrasa J.M."/>
            <person name="Sanchez-Garcia M."/>
            <person name="Camarero S."/>
            <person name="Miyauchi S."/>
            <person name="Serrano A."/>
            <person name="Linde D."/>
            <person name="Babiker R."/>
            <person name="Drula E."/>
            <person name="Ayuso-Fernandez I."/>
            <person name="Pacheco R."/>
            <person name="Padilla G."/>
            <person name="Ferreira P."/>
            <person name="Barriuso J."/>
            <person name="Kellner H."/>
            <person name="Castanera R."/>
            <person name="Alfaro M."/>
            <person name="Ramirez L."/>
            <person name="Pisabarro A.G."/>
            <person name="Kuo A."/>
            <person name="Tritt A."/>
            <person name="Lipzen A."/>
            <person name="He G."/>
            <person name="Yan M."/>
            <person name="Ng V."/>
            <person name="Cullen D."/>
            <person name="Martin F."/>
            <person name="Rosso M.-N."/>
            <person name="Henrissat B."/>
            <person name="Hibbett D."/>
            <person name="Martinez A.T."/>
            <person name="Grigoriev I.V."/>
        </authorList>
    </citation>
    <scope>NUCLEOTIDE SEQUENCE</scope>
    <source>
        <strain evidence="2">CIRM-BRFM 674</strain>
    </source>
</reference>
<gene>
    <name evidence="2" type="ORF">BDN70DRAFT_931779</name>
</gene>
<organism evidence="2 3">
    <name type="scientific">Pholiota conissans</name>
    <dbReference type="NCBI Taxonomy" id="109636"/>
    <lineage>
        <taxon>Eukaryota</taxon>
        <taxon>Fungi</taxon>
        <taxon>Dikarya</taxon>
        <taxon>Basidiomycota</taxon>
        <taxon>Agaricomycotina</taxon>
        <taxon>Agaricomycetes</taxon>
        <taxon>Agaricomycetidae</taxon>
        <taxon>Agaricales</taxon>
        <taxon>Agaricineae</taxon>
        <taxon>Strophariaceae</taxon>
        <taxon>Pholiota</taxon>
    </lineage>
</organism>
<accession>A0A9P5Z6N5</accession>
<evidence type="ECO:0000259" key="1">
    <source>
        <dbReference type="Pfam" id="PF12937"/>
    </source>
</evidence>
<proteinExistence type="predicted"/>
<dbReference type="AlphaFoldDB" id="A0A9P5Z6N5"/>
<comment type="caution">
    <text evidence="2">The sequence shown here is derived from an EMBL/GenBank/DDBJ whole genome shotgun (WGS) entry which is preliminary data.</text>
</comment>
<keyword evidence="3" id="KW-1185">Reference proteome</keyword>
<dbReference type="InterPro" id="IPR001810">
    <property type="entry name" value="F-box_dom"/>
</dbReference>
<evidence type="ECO:0000313" key="2">
    <source>
        <dbReference type="EMBL" id="KAF9480406.1"/>
    </source>
</evidence>
<dbReference type="OrthoDB" id="2919144at2759"/>
<dbReference type="EMBL" id="MU155195">
    <property type="protein sequence ID" value="KAF9480406.1"/>
    <property type="molecule type" value="Genomic_DNA"/>
</dbReference>
<evidence type="ECO:0000313" key="3">
    <source>
        <dbReference type="Proteomes" id="UP000807469"/>
    </source>
</evidence>
<dbReference type="Pfam" id="PF12937">
    <property type="entry name" value="F-box-like"/>
    <property type="match status" value="1"/>
</dbReference>
<feature type="domain" description="F-box" evidence="1">
    <location>
        <begin position="13"/>
        <end position="89"/>
    </location>
</feature>
<dbReference type="Gene3D" id="1.20.1280.50">
    <property type="match status" value="1"/>
</dbReference>
<dbReference type="Proteomes" id="UP000807469">
    <property type="component" value="Unassembled WGS sequence"/>
</dbReference>
<name>A0A9P5Z6N5_9AGAR</name>
<sequence length="165" mass="19551">MSTTQPSNFMSKIPHEIHGEIFAHCIQRNPFRLDPDAYYYDDSSDEGTYDQYALRPQHINVLRVLRLGHVCRLWREIVLETASLWTHLDYCLHILQTNSDLKPKWAVLKSDIEFIRWWKAKHRLIPPFICLKANVTFQNHKAEANWDLNGLDVILEYLTTARFLE</sequence>
<protein>
    <recommendedName>
        <fullName evidence="1">F-box domain-containing protein</fullName>
    </recommendedName>
</protein>